<dbReference type="AlphaFoldDB" id="A0A1M6L175"/>
<name>A0A1M6L175_9BACL</name>
<proteinExistence type="predicted"/>
<gene>
    <name evidence="2" type="ORF">SAMN05443507_10271</name>
</gene>
<keyword evidence="1" id="KW-0472">Membrane</keyword>
<protein>
    <submittedName>
        <fullName evidence="2">Tetraprenyl-beta-curcumene synthase</fullName>
    </submittedName>
</protein>
<dbReference type="EMBL" id="FRAF01000002">
    <property type="protein sequence ID" value="SHJ64938.1"/>
    <property type="molecule type" value="Genomic_DNA"/>
</dbReference>
<reference evidence="3" key="1">
    <citation type="submission" date="2016-11" db="EMBL/GenBank/DDBJ databases">
        <authorList>
            <person name="Varghese N."/>
            <person name="Submissions S."/>
        </authorList>
    </citation>
    <scope>NUCLEOTIDE SEQUENCE [LARGE SCALE GENOMIC DNA]</scope>
    <source>
        <strain evidence="3">USBA-503</strain>
    </source>
</reference>
<dbReference type="STRING" id="1830138.SAMN05443507_10271"/>
<evidence type="ECO:0000313" key="2">
    <source>
        <dbReference type="EMBL" id="SHJ64938.1"/>
    </source>
</evidence>
<dbReference type="InterPro" id="IPR019712">
    <property type="entry name" value="YtpB-like"/>
</dbReference>
<organism evidence="2 3">
    <name type="scientific">Alicyclobacillus tolerans</name>
    <dbReference type="NCBI Taxonomy" id="90970"/>
    <lineage>
        <taxon>Bacteria</taxon>
        <taxon>Bacillati</taxon>
        <taxon>Bacillota</taxon>
        <taxon>Bacilli</taxon>
        <taxon>Bacillales</taxon>
        <taxon>Alicyclobacillaceae</taxon>
        <taxon>Alicyclobacillus</taxon>
    </lineage>
</organism>
<evidence type="ECO:0000313" key="3">
    <source>
        <dbReference type="Proteomes" id="UP000184016"/>
    </source>
</evidence>
<dbReference type="Pfam" id="PF10776">
    <property type="entry name" value="DUF2600"/>
    <property type="match status" value="1"/>
</dbReference>
<dbReference type="Proteomes" id="UP000184016">
    <property type="component" value="Unassembled WGS sequence"/>
</dbReference>
<sequence>MTKRLSVIAPPQFLYRLFHDVMPTARAELMYWRRRAENIPDTELRVQALASLTDKRFHADGGCVYAAAKPESRILLVKIIVALQTISDYLDNLCDRCQRTDANDFRALHDAMRDAVRPGQAHQEYYRFRKSCDDGNYLDDLVSTCQNALEKLPGYAAVQPDVEWLVERYCELQETKHIEPHLREAALIAWSRPYLREFPEIEWWEFAAATGSTLGMFALFLAATEPLESDLANQVRAGYFPWLCGLHILLDYLIDVEEDIREGDFNFVLCYPSPRAARKRLRRFMKTSLWVSRRKPLENKIHQFVVKGLLGMYLSDRKALRQKGIRKAQWLLLQAGPTAWMFYWACLLYRIIR</sequence>
<evidence type="ECO:0000256" key="1">
    <source>
        <dbReference type="SAM" id="Phobius"/>
    </source>
</evidence>
<feature type="transmembrane region" description="Helical" evidence="1">
    <location>
        <begin position="330"/>
        <end position="352"/>
    </location>
</feature>
<keyword evidence="1" id="KW-0812">Transmembrane</keyword>
<keyword evidence="3" id="KW-1185">Reference proteome</keyword>
<dbReference type="RefSeq" id="WP_242650225.1">
    <property type="nucleotide sequence ID" value="NZ_FRAF01000002.1"/>
</dbReference>
<accession>A0A1M6L175</accession>
<keyword evidence="1" id="KW-1133">Transmembrane helix</keyword>